<evidence type="ECO:0000313" key="3">
    <source>
        <dbReference type="Proteomes" id="UP000223559"/>
    </source>
</evidence>
<dbReference type="InterPro" id="IPR004843">
    <property type="entry name" value="Calcineurin-like_PHP"/>
</dbReference>
<dbReference type="Pfam" id="PF00149">
    <property type="entry name" value="Metallophos"/>
    <property type="match status" value="1"/>
</dbReference>
<sequence length="405" mass="44902">MKFIHAADLHLDTPFLGLRTAPAALWQQIYNATFTAFAKIVDAALAEQVDFVCLVGDLYDRAERSIQAQLFLQKQLQRLADAAIPVYLSYGNHDYVSDAAAELPLPENTHIFPSTGATFTLTTKDGQSVALSGFSYAQRWVETDMTPQFPIKTNTDWHIGLLHGSQSGVTSAHAVYAPFTLTELNQKRYDYWALGHIHQHQLLQEQPPIVYAGNPQGRNPNEAGARGYYLVSQKGAQLQPEFHAVAPIQWQTCTVSVAGAVRLTTVINAIERAVAKLKQPEALLLQVNLTAAETLSPALLQRIESGELLSYLQKQRQQQPWRWIYSLRPQMTATLNFNQLDQAYWQASAKKIFTAQNIAQVAQPLTQPDFLAAALQQADLPATLQAQVLNLLRENKALAGDSDAD</sequence>
<name>A0A2D1KPS3_9LACO</name>
<dbReference type="InterPro" id="IPR014576">
    <property type="entry name" value="Pesterase_YhaO"/>
</dbReference>
<reference evidence="2 3" key="1">
    <citation type="submission" date="2016-10" db="EMBL/GenBank/DDBJ databases">
        <title>The whole genome sequencing and assembly of L. cotyniformis subsp. torquens DSM 20004 strain.</title>
        <authorList>
            <person name="Park M.-K."/>
            <person name="Lee Y.-J."/>
            <person name="Yi H."/>
            <person name="Bahn Y.-S."/>
            <person name="Kim J.F."/>
            <person name="Lee D.-W."/>
        </authorList>
    </citation>
    <scope>NUCLEOTIDE SEQUENCE [LARGE SCALE GENOMIC DNA]</scope>
    <source>
        <strain evidence="2 3">DSM 20004</strain>
    </source>
</reference>
<dbReference type="PANTHER" id="PTHR30337">
    <property type="entry name" value="COMPONENT OF ATP-DEPENDENT DSDNA EXONUCLEASE"/>
    <property type="match status" value="1"/>
</dbReference>
<dbReference type="InterPro" id="IPR050535">
    <property type="entry name" value="DNA_Repair-Maintenance_Comp"/>
</dbReference>
<organism evidence="2 3">
    <name type="scientific">Loigolactobacillus coryniformis subsp. torquens DSM 20004 = KCTC 3535</name>
    <dbReference type="NCBI Taxonomy" id="1423822"/>
    <lineage>
        <taxon>Bacteria</taxon>
        <taxon>Bacillati</taxon>
        <taxon>Bacillota</taxon>
        <taxon>Bacilli</taxon>
        <taxon>Lactobacillales</taxon>
        <taxon>Lactobacillaceae</taxon>
        <taxon>Loigolactobacillus</taxon>
    </lineage>
</organism>
<accession>A0A2D1KPS3</accession>
<dbReference type="SUPFAM" id="SSF56300">
    <property type="entry name" value="Metallo-dependent phosphatases"/>
    <property type="match status" value="1"/>
</dbReference>
<dbReference type="AlphaFoldDB" id="A0A2D1KPS3"/>
<evidence type="ECO:0000256" key="1">
    <source>
        <dbReference type="ARBA" id="ARBA00022801"/>
    </source>
</evidence>
<keyword evidence="3" id="KW-1185">Reference proteome</keyword>
<dbReference type="CDD" id="cd00840">
    <property type="entry name" value="MPP_Mre11_N"/>
    <property type="match status" value="1"/>
</dbReference>
<dbReference type="KEGG" id="lcy:LC20004_09175"/>
<dbReference type="Proteomes" id="UP000223559">
    <property type="component" value="Chromosome"/>
</dbReference>
<dbReference type="PANTHER" id="PTHR30337:SF7">
    <property type="entry name" value="PHOSPHOESTERASE"/>
    <property type="match status" value="1"/>
</dbReference>
<dbReference type="Gene3D" id="3.60.21.10">
    <property type="match status" value="1"/>
</dbReference>
<dbReference type="InterPro" id="IPR029052">
    <property type="entry name" value="Metallo-depent_PP-like"/>
</dbReference>
<proteinExistence type="predicted"/>
<dbReference type="EMBL" id="CP017697">
    <property type="protein sequence ID" value="ATO44079.1"/>
    <property type="molecule type" value="Genomic_DNA"/>
</dbReference>
<keyword evidence="1" id="KW-0378">Hydrolase</keyword>
<dbReference type="GO" id="GO:0016787">
    <property type="term" value="F:hydrolase activity"/>
    <property type="evidence" value="ECO:0007669"/>
    <property type="project" value="UniProtKB-KW"/>
</dbReference>
<dbReference type="OrthoDB" id="9773856at2"/>
<dbReference type="PIRSF" id="PIRSF033091">
    <property type="entry name" value="Pesterase_YhaO"/>
    <property type="match status" value="1"/>
</dbReference>
<evidence type="ECO:0000313" key="2">
    <source>
        <dbReference type="EMBL" id="ATO44079.1"/>
    </source>
</evidence>
<protein>
    <submittedName>
        <fullName evidence="2">Metallophosphoesterase</fullName>
    </submittedName>
</protein>
<gene>
    <name evidence="2" type="ORF">LC20004_09175</name>
</gene>
<dbReference type="InterPro" id="IPR041796">
    <property type="entry name" value="Mre11_N"/>
</dbReference>
<dbReference type="RefSeq" id="WP_010015033.1">
    <property type="nucleotide sequence ID" value="NZ_AEOS01000384.1"/>
</dbReference>